<dbReference type="EMBL" id="LT558133">
    <property type="protein sequence ID" value="SAM85357.1"/>
    <property type="molecule type" value="Genomic_DNA"/>
</dbReference>
<dbReference type="PANTHER" id="PTHR14042:SF24">
    <property type="entry name" value="PROTEIN DOPEY-1 HOMOLOG"/>
    <property type="match status" value="1"/>
</dbReference>
<name>A0A1K0HJV8_9BASI</name>
<evidence type="ECO:0000313" key="4">
    <source>
        <dbReference type="Proteomes" id="UP000179920"/>
    </source>
</evidence>
<feature type="domain" description="DOP1-like C-terminal" evidence="2">
    <location>
        <begin position="268"/>
        <end position="648"/>
    </location>
</feature>
<evidence type="ECO:0000256" key="1">
    <source>
        <dbReference type="SAM" id="MobiDB-lite"/>
    </source>
</evidence>
<gene>
    <name evidence="3" type="ORF">UBRO_07322</name>
</gene>
<organism evidence="3 4">
    <name type="scientific">Ustilago bromivora</name>
    <dbReference type="NCBI Taxonomy" id="307758"/>
    <lineage>
        <taxon>Eukaryota</taxon>
        <taxon>Fungi</taxon>
        <taxon>Dikarya</taxon>
        <taxon>Basidiomycota</taxon>
        <taxon>Ustilaginomycotina</taxon>
        <taxon>Ustilaginomycetes</taxon>
        <taxon>Ustilaginales</taxon>
        <taxon>Ustilaginaceae</taxon>
        <taxon>Ustilago</taxon>
    </lineage>
</organism>
<feature type="region of interest" description="Disordered" evidence="1">
    <location>
        <begin position="590"/>
        <end position="612"/>
    </location>
</feature>
<dbReference type="AlphaFoldDB" id="A0A1K0HJV8"/>
<dbReference type="GO" id="GO:0005829">
    <property type="term" value="C:cytosol"/>
    <property type="evidence" value="ECO:0007669"/>
    <property type="project" value="GOC"/>
</dbReference>
<dbReference type="InterPro" id="IPR056457">
    <property type="entry name" value="DOP1_C"/>
</dbReference>
<evidence type="ECO:0000313" key="3">
    <source>
        <dbReference type="EMBL" id="SAM85357.1"/>
    </source>
</evidence>
<dbReference type="Proteomes" id="UP000179920">
    <property type="component" value="Chromosome XVII"/>
</dbReference>
<sequence>MVEVRGSYVPGASRPTFGAELVVESHDTECSFLESDLLLLINLAERSLMLATGSGASEHPNVAAGRGEASAAADSAAAGPQSPTINEKSGQQDSSASGLLGYVSNVFSSDGGAGPEKTETDAKSQSLDAIKSKVQLRCRRTLERIYCAHPAETVESLLHCWQSSVRASRKTCDEHATQAVIKILDIVTPSAQILVTFLCDVLGARIGRSDSERAKKTAHAQNSNNATSISDATLFSFDAVLACMKPGEATQVCLVVIIFVKDFVANSLARKVHDNFVKLIDSCILISGRLFDQSTWNRRSGRDNGEELDREAAEFVAELLSLEDEKLSVNADGNSANGVIDAINHFLATQVEPSVLAVLSELVRMPGSVKAWRSTVADLFNDARFFSIRLHQAERFKPIMLALMSQDKERLMDLLARVSASAAAANFFTNRELEMLSRALNLRRLSFTLVSSEQDGFLTQLPLIQEKLVDLLRSQVNEVLHAEVYLCLRVVLVRFSARNLTSFWPVLMTELMRLYDTVAAEPDSIVGSADGRGLLLSTLKLLDLLVLLQPEDFQINEWLFITDTIDAVYPSDDFQPETLLDGLSATFQKESSKHSHQHHHHQHGNASEPGKIGKRRLQLGRMRTIGSVGELGPFLNSVSQNAFESNYGDQEVDLHDVDACLLADMFDSGDTSVAVVEELASGGMNA</sequence>
<evidence type="ECO:0000259" key="2">
    <source>
        <dbReference type="Pfam" id="PF24598"/>
    </source>
</evidence>
<dbReference type="OrthoDB" id="297643at2759"/>
<reference evidence="4" key="1">
    <citation type="submission" date="2016-04" db="EMBL/GenBank/DDBJ databases">
        <authorList>
            <person name="Guldener U."/>
            <person name="Guldener U."/>
        </authorList>
    </citation>
    <scope>NUCLEOTIDE SEQUENCE [LARGE SCALE GENOMIC DNA]</scope>
    <source>
        <strain evidence="4">UB2112</strain>
    </source>
</reference>
<dbReference type="InterPro" id="IPR040314">
    <property type="entry name" value="DOP1"/>
</dbReference>
<accession>A0A1K0HJV8</accession>
<feature type="compositionally biased region" description="Basic residues" evidence="1">
    <location>
        <begin position="594"/>
        <end position="603"/>
    </location>
</feature>
<protein>
    <submittedName>
        <fullName evidence="3">Related to DOP1-strong similarity to developmental regulatory gene, dopey (DopA)</fullName>
    </submittedName>
</protein>
<proteinExistence type="predicted"/>
<dbReference type="PANTHER" id="PTHR14042">
    <property type="entry name" value="DOPEY-RELATED"/>
    <property type="match status" value="1"/>
</dbReference>
<dbReference type="GO" id="GO:0005768">
    <property type="term" value="C:endosome"/>
    <property type="evidence" value="ECO:0007669"/>
    <property type="project" value="TreeGrafter"/>
</dbReference>
<feature type="compositionally biased region" description="Polar residues" evidence="1">
    <location>
        <begin position="81"/>
        <end position="95"/>
    </location>
</feature>
<dbReference type="GO" id="GO:0005802">
    <property type="term" value="C:trans-Golgi network"/>
    <property type="evidence" value="ECO:0007669"/>
    <property type="project" value="TreeGrafter"/>
</dbReference>
<feature type="compositionally biased region" description="Low complexity" evidence="1">
    <location>
        <begin position="63"/>
        <end position="79"/>
    </location>
</feature>
<feature type="region of interest" description="Disordered" evidence="1">
    <location>
        <begin position="55"/>
        <end position="95"/>
    </location>
</feature>
<dbReference type="Pfam" id="PF24598">
    <property type="entry name" value="DOP1_C"/>
    <property type="match status" value="1"/>
</dbReference>
<dbReference type="GO" id="GO:0006895">
    <property type="term" value="P:Golgi to endosome transport"/>
    <property type="evidence" value="ECO:0007669"/>
    <property type="project" value="InterPro"/>
</dbReference>